<evidence type="ECO:0000313" key="1">
    <source>
        <dbReference type="EMBL" id="GAA3646418.1"/>
    </source>
</evidence>
<dbReference type="InterPro" id="IPR052517">
    <property type="entry name" value="GlcG_carb_metab_protein"/>
</dbReference>
<dbReference type="PANTHER" id="PTHR34309:SF1">
    <property type="entry name" value="PROTEIN GLCG"/>
    <property type="match status" value="1"/>
</dbReference>
<reference evidence="2" key="1">
    <citation type="journal article" date="2019" name="Int. J. Syst. Evol. Microbiol.">
        <title>The Global Catalogue of Microorganisms (GCM) 10K type strain sequencing project: providing services to taxonomists for standard genome sequencing and annotation.</title>
        <authorList>
            <consortium name="The Broad Institute Genomics Platform"/>
            <consortium name="The Broad Institute Genome Sequencing Center for Infectious Disease"/>
            <person name="Wu L."/>
            <person name="Ma J."/>
        </authorList>
    </citation>
    <scope>NUCLEOTIDE SEQUENCE [LARGE SCALE GENOMIC DNA]</scope>
    <source>
        <strain evidence="2">JCM 16904</strain>
    </source>
</reference>
<gene>
    <name evidence="1" type="ORF">GCM10022224_006520</name>
</gene>
<evidence type="ECO:0000313" key="2">
    <source>
        <dbReference type="Proteomes" id="UP001500902"/>
    </source>
</evidence>
<keyword evidence="2" id="KW-1185">Reference proteome</keyword>
<accession>A0ABP7B2Q1</accession>
<name>A0ABP7B2Q1_9ACTN</name>
<sequence>MEAITLAGARVIIAGVEGAAAARGVALAVTVCDPAGAPIATARMDGANAVAARLAADKAFTAAAFGAPSHAWAEATAPGGPDWGMAGAAGGRVLVLPGGLPIMAGGRLIGALGVSGAAPAVDLACAEAGLATVDLPASLASG</sequence>
<comment type="caution">
    <text evidence="1">The sequence shown here is derived from an EMBL/GenBank/DDBJ whole genome shotgun (WGS) entry which is preliminary data.</text>
</comment>
<dbReference type="Gene3D" id="3.30.450.150">
    <property type="entry name" value="Haem-degrading domain"/>
    <property type="match status" value="1"/>
</dbReference>
<protein>
    <recommendedName>
        <fullName evidence="3">Heme-binding protein</fullName>
    </recommendedName>
</protein>
<evidence type="ECO:0008006" key="3">
    <source>
        <dbReference type="Google" id="ProtNLM"/>
    </source>
</evidence>
<proteinExistence type="predicted"/>
<dbReference type="Proteomes" id="UP001500902">
    <property type="component" value="Unassembled WGS sequence"/>
</dbReference>
<dbReference type="RefSeq" id="WP_344872773.1">
    <property type="nucleotide sequence ID" value="NZ_BAAAZP010000009.1"/>
</dbReference>
<dbReference type="PANTHER" id="PTHR34309">
    <property type="entry name" value="SLR1406 PROTEIN"/>
    <property type="match status" value="1"/>
</dbReference>
<dbReference type="InterPro" id="IPR005624">
    <property type="entry name" value="PduO/GlcC-like"/>
</dbReference>
<dbReference type="SUPFAM" id="SSF143744">
    <property type="entry name" value="GlcG-like"/>
    <property type="match status" value="1"/>
</dbReference>
<dbReference type="Pfam" id="PF03928">
    <property type="entry name" value="HbpS-like"/>
    <property type="match status" value="1"/>
</dbReference>
<organism evidence="1 2">
    <name type="scientific">Nonomuraea antimicrobica</name>
    <dbReference type="NCBI Taxonomy" id="561173"/>
    <lineage>
        <taxon>Bacteria</taxon>
        <taxon>Bacillati</taxon>
        <taxon>Actinomycetota</taxon>
        <taxon>Actinomycetes</taxon>
        <taxon>Streptosporangiales</taxon>
        <taxon>Streptosporangiaceae</taxon>
        <taxon>Nonomuraea</taxon>
    </lineage>
</organism>
<dbReference type="InterPro" id="IPR038084">
    <property type="entry name" value="PduO/GlcC-like_sf"/>
</dbReference>
<dbReference type="EMBL" id="BAAAZP010000009">
    <property type="protein sequence ID" value="GAA3646418.1"/>
    <property type="molecule type" value="Genomic_DNA"/>
</dbReference>